<feature type="transmembrane region" description="Helical" evidence="1">
    <location>
        <begin position="185"/>
        <end position="208"/>
    </location>
</feature>
<keyword evidence="4" id="KW-1185">Reference proteome</keyword>
<proteinExistence type="predicted"/>
<dbReference type="PANTHER" id="PTHR40465">
    <property type="entry name" value="CHROMOSOME 1, WHOLE GENOME SHOTGUN SEQUENCE"/>
    <property type="match status" value="1"/>
</dbReference>
<name>A0AA39N3W6_ARMTA</name>
<evidence type="ECO:0000313" key="3">
    <source>
        <dbReference type="EMBL" id="KAK0457007.1"/>
    </source>
</evidence>
<keyword evidence="1" id="KW-0472">Membrane</keyword>
<dbReference type="Proteomes" id="UP001175211">
    <property type="component" value="Unassembled WGS sequence"/>
</dbReference>
<comment type="caution">
    <text evidence="3">The sequence shown here is derived from an EMBL/GenBank/DDBJ whole genome shotgun (WGS) entry which is preliminary data.</text>
</comment>
<protein>
    <recommendedName>
        <fullName evidence="2">DUF6534 domain-containing protein</fullName>
    </recommendedName>
</protein>
<evidence type="ECO:0000256" key="1">
    <source>
        <dbReference type="SAM" id="Phobius"/>
    </source>
</evidence>
<dbReference type="EMBL" id="JAUEPS010000023">
    <property type="protein sequence ID" value="KAK0457007.1"/>
    <property type="molecule type" value="Genomic_DNA"/>
</dbReference>
<feature type="transmembrane region" description="Helical" evidence="1">
    <location>
        <begin position="7"/>
        <end position="28"/>
    </location>
</feature>
<dbReference type="InterPro" id="IPR045339">
    <property type="entry name" value="DUF6534"/>
</dbReference>
<accession>A0AA39N3W6</accession>
<sequence length="327" mass="36512">MALAPVQIPLLGATFGVILVGAILSAMLFGVSNLQSLWYFKQYPNDWWFYRVAVAVIWILDTLDVAISTHALYFLLVETRIVGRFLTMDQLEIIWSCKVCIVIVTLRLVVNFSSTVAYSSWNFFKVAVQVVYAVRLWKVGQHFHKIVPWLVVLITACNAGTGIYLVHGTYEISGFSEVPTIRTPIIVLFSTSTAVDFIIAIAMCYYLNRSRAASMFPKSHHCDAGCADAADLISGLVTSMCSTAVLITFLVWPNTLIFIGIDFMLPRLFINSLLAMLNARKELRKIQGSQFLEPNGDSQLRLKSRCECNGGTEMPIVISMRIESESV</sequence>
<feature type="domain" description="DUF6534" evidence="2">
    <location>
        <begin position="192"/>
        <end position="281"/>
    </location>
</feature>
<dbReference type="GeneID" id="85361157"/>
<evidence type="ECO:0000259" key="2">
    <source>
        <dbReference type="Pfam" id="PF20152"/>
    </source>
</evidence>
<evidence type="ECO:0000313" key="4">
    <source>
        <dbReference type="Proteomes" id="UP001175211"/>
    </source>
</evidence>
<dbReference type="RefSeq" id="XP_060329322.1">
    <property type="nucleotide sequence ID" value="XM_060477609.1"/>
</dbReference>
<reference evidence="3" key="1">
    <citation type="submission" date="2023-06" db="EMBL/GenBank/DDBJ databases">
        <authorList>
            <consortium name="Lawrence Berkeley National Laboratory"/>
            <person name="Ahrendt S."/>
            <person name="Sahu N."/>
            <person name="Indic B."/>
            <person name="Wong-Bajracharya J."/>
            <person name="Merenyi Z."/>
            <person name="Ke H.-M."/>
            <person name="Monk M."/>
            <person name="Kocsube S."/>
            <person name="Drula E."/>
            <person name="Lipzen A."/>
            <person name="Balint B."/>
            <person name="Henrissat B."/>
            <person name="Andreopoulos B."/>
            <person name="Martin F.M."/>
            <person name="Harder C.B."/>
            <person name="Rigling D."/>
            <person name="Ford K.L."/>
            <person name="Foster G.D."/>
            <person name="Pangilinan J."/>
            <person name="Papanicolaou A."/>
            <person name="Barry K."/>
            <person name="LaButti K."/>
            <person name="Viragh M."/>
            <person name="Koriabine M."/>
            <person name="Yan M."/>
            <person name="Riley R."/>
            <person name="Champramary S."/>
            <person name="Plett K.L."/>
            <person name="Tsai I.J."/>
            <person name="Slot J."/>
            <person name="Sipos G."/>
            <person name="Plett J."/>
            <person name="Nagy L.G."/>
            <person name="Grigoriev I.V."/>
        </authorList>
    </citation>
    <scope>NUCLEOTIDE SEQUENCE</scope>
    <source>
        <strain evidence="3">CCBAS 213</strain>
    </source>
</reference>
<organism evidence="3 4">
    <name type="scientific">Armillaria tabescens</name>
    <name type="common">Ringless honey mushroom</name>
    <name type="synonym">Agaricus tabescens</name>
    <dbReference type="NCBI Taxonomy" id="1929756"/>
    <lineage>
        <taxon>Eukaryota</taxon>
        <taxon>Fungi</taxon>
        <taxon>Dikarya</taxon>
        <taxon>Basidiomycota</taxon>
        <taxon>Agaricomycotina</taxon>
        <taxon>Agaricomycetes</taxon>
        <taxon>Agaricomycetidae</taxon>
        <taxon>Agaricales</taxon>
        <taxon>Marasmiineae</taxon>
        <taxon>Physalacriaceae</taxon>
        <taxon>Desarmillaria</taxon>
    </lineage>
</organism>
<feature type="transmembrane region" description="Helical" evidence="1">
    <location>
        <begin position="93"/>
        <end position="110"/>
    </location>
</feature>
<feature type="transmembrane region" description="Helical" evidence="1">
    <location>
        <begin position="48"/>
        <end position="73"/>
    </location>
</feature>
<gene>
    <name evidence="3" type="ORF">EV420DRAFT_1644163</name>
</gene>
<dbReference type="PANTHER" id="PTHR40465:SF1">
    <property type="entry name" value="DUF6534 DOMAIN-CONTAINING PROTEIN"/>
    <property type="match status" value="1"/>
</dbReference>
<keyword evidence="1" id="KW-1133">Transmembrane helix</keyword>
<keyword evidence="1" id="KW-0812">Transmembrane</keyword>
<feature type="transmembrane region" description="Helical" evidence="1">
    <location>
        <begin position="146"/>
        <end position="165"/>
    </location>
</feature>
<dbReference type="Pfam" id="PF20152">
    <property type="entry name" value="DUF6534"/>
    <property type="match status" value="1"/>
</dbReference>
<dbReference type="AlphaFoldDB" id="A0AA39N3W6"/>